<organism evidence="2 3">
    <name type="scientific">Candidatus Woesebacteria bacterium RIFCSPLOWO2_01_FULL_44_14</name>
    <dbReference type="NCBI Taxonomy" id="1802525"/>
    <lineage>
        <taxon>Bacteria</taxon>
        <taxon>Candidatus Woeseibacteriota</taxon>
    </lineage>
</organism>
<name>A0A1F8C194_9BACT</name>
<accession>A0A1F8C194</accession>
<protein>
    <recommendedName>
        <fullName evidence="1">CHAT domain-containing protein</fullName>
    </recommendedName>
</protein>
<dbReference type="Proteomes" id="UP000178429">
    <property type="component" value="Unassembled WGS sequence"/>
</dbReference>
<evidence type="ECO:0000259" key="1">
    <source>
        <dbReference type="Pfam" id="PF12770"/>
    </source>
</evidence>
<dbReference type="InterPro" id="IPR024983">
    <property type="entry name" value="CHAT_dom"/>
</dbReference>
<comment type="caution">
    <text evidence="2">The sequence shown here is derived from an EMBL/GenBank/DDBJ whole genome shotgun (WGS) entry which is preliminary data.</text>
</comment>
<feature type="domain" description="CHAT" evidence="1">
    <location>
        <begin position="95"/>
        <end position="196"/>
    </location>
</feature>
<reference evidence="2 3" key="1">
    <citation type="journal article" date="2016" name="Nat. Commun.">
        <title>Thousands of microbial genomes shed light on interconnected biogeochemical processes in an aquifer system.</title>
        <authorList>
            <person name="Anantharaman K."/>
            <person name="Brown C.T."/>
            <person name="Hug L.A."/>
            <person name="Sharon I."/>
            <person name="Castelle C.J."/>
            <person name="Probst A.J."/>
            <person name="Thomas B.C."/>
            <person name="Singh A."/>
            <person name="Wilkins M.J."/>
            <person name="Karaoz U."/>
            <person name="Brodie E.L."/>
            <person name="Williams K.H."/>
            <person name="Hubbard S.S."/>
            <person name="Banfield J.F."/>
        </authorList>
    </citation>
    <scope>NUCLEOTIDE SEQUENCE [LARGE SCALE GENOMIC DNA]</scope>
</reference>
<dbReference type="EMBL" id="MGHL01000006">
    <property type="protein sequence ID" value="OGM70131.1"/>
    <property type="molecule type" value="Genomic_DNA"/>
</dbReference>
<evidence type="ECO:0000313" key="2">
    <source>
        <dbReference type="EMBL" id="OGM70131.1"/>
    </source>
</evidence>
<dbReference type="STRING" id="1802525.A2975_03585"/>
<dbReference type="Pfam" id="PF12770">
    <property type="entry name" value="CHAT"/>
    <property type="match status" value="1"/>
</dbReference>
<dbReference type="AlphaFoldDB" id="A0A1F8C194"/>
<evidence type="ECO:0000313" key="3">
    <source>
        <dbReference type="Proteomes" id="UP000178429"/>
    </source>
</evidence>
<sequence>MAQVWYIRQFPCLEEGLVPVNLDPTKTKISLPSPARQALESDSGRKRLRVLFVGPDPLGDDYPPIDIAREWQGLTSALMRMSGPVALVRLIPPSFRELNAALTSQFQPYPVIHIFAHRTADSIVLEREDGKASPKPIEDIAKAFVRGNVELVVLNVRSSESLAHRLVENGIAHVIGTRSEVLEQAAKIFAEGLYLSVLTEILIDFSRKIKTPGFESPDFPG</sequence>
<gene>
    <name evidence="2" type="ORF">A2975_03585</name>
</gene>
<proteinExistence type="predicted"/>